<dbReference type="GO" id="GO:0019679">
    <property type="term" value="P:propionate metabolic process, methylcitrate cycle"/>
    <property type="evidence" value="ECO:0007669"/>
    <property type="project" value="InterPro"/>
</dbReference>
<dbReference type="GeneID" id="85327668"/>
<dbReference type="PANTHER" id="PTHR16943:SF16">
    <property type="entry name" value="2-METHYLCITRATE DEHYDRATASE-RELATED"/>
    <property type="match status" value="1"/>
</dbReference>
<protein>
    <submittedName>
        <fullName evidence="7">2-methylcitrate dehydratase</fullName>
    </submittedName>
</protein>
<keyword evidence="8" id="KW-1185">Reference proteome</keyword>
<dbReference type="RefSeq" id="XP_060290358.1">
    <property type="nucleotide sequence ID" value="XM_060444398.1"/>
</dbReference>
<dbReference type="NCBIfam" id="TIGR02330">
    <property type="entry name" value="prpD"/>
    <property type="match status" value="1"/>
</dbReference>
<feature type="compositionally biased region" description="Polar residues" evidence="4">
    <location>
        <begin position="11"/>
        <end position="29"/>
    </location>
</feature>
<dbReference type="EMBL" id="JAUIRO010000008">
    <property type="protein sequence ID" value="KAK0703499.1"/>
    <property type="molecule type" value="Genomic_DNA"/>
</dbReference>
<dbReference type="Pfam" id="PF19305">
    <property type="entry name" value="MmgE_PrpD_C"/>
    <property type="match status" value="1"/>
</dbReference>
<feature type="domain" description="MmgE/PrpD C-terminal" evidence="6">
    <location>
        <begin position="364"/>
        <end position="540"/>
    </location>
</feature>
<organism evidence="7 8">
    <name type="scientific">Lasiosphaeria miniovina</name>
    <dbReference type="NCBI Taxonomy" id="1954250"/>
    <lineage>
        <taxon>Eukaryota</taxon>
        <taxon>Fungi</taxon>
        <taxon>Dikarya</taxon>
        <taxon>Ascomycota</taxon>
        <taxon>Pezizomycotina</taxon>
        <taxon>Sordariomycetes</taxon>
        <taxon>Sordariomycetidae</taxon>
        <taxon>Sordariales</taxon>
        <taxon>Lasiosphaeriaceae</taxon>
        <taxon>Lasiosphaeria</taxon>
    </lineage>
</organism>
<dbReference type="FunFam" id="3.30.1330.120:FF:000001">
    <property type="entry name" value="2-methylcitrate dehydratase"/>
    <property type="match status" value="1"/>
</dbReference>
<comment type="caution">
    <text evidence="7">The sequence shown here is derived from an EMBL/GenBank/DDBJ whole genome shotgun (WGS) entry which is preliminary data.</text>
</comment>
<sequence>MSAVNRGLRQASRTLRLPQTQQRLGQPSSAAGALRPLIANSTCSRTAATPALATPRNSSAFSTMASLQSAAAAAAAPSPASHQGYDAEVKDIADYVHNKNIDSDLAFDTARWVFIDTLGCGLEGLRFKECTKLLGPIVDGTVVPNGTRVPGTPFQLDPVNGAFNIGAMIRWLDYNDCWLAAEWGHPSDNLGAILAVADWVTRTNKAGGNIFGGKTFTVRDVLEAMIKAHEIQGCLALLNSFNKAGLDHVVLVKVASAAVVSKLLGLSEKQTADAVTQAWVDGQSLRTYRHTPNTMSRKSWAAGDACQRAVNLVLKVAKGEPGIPTVLSAPVWGFYDVLFKGKKFEFQRPYGSYVMENVLFKVSYPAEFHSQTAVEASQKIHNQLKSMGKSAADIKGVTCRTHEACIRIIDKQFRPMDNFADRDHCIQYMCSVMLVFGRLTAGDYTDGSEAATSPLVESLRQKIKCVEDPKFTTDYHDPSLRTISNGLTVELNDGTVLPEVVVEAPLGHRLRRDEAKPEILAKYKRHLEPHYPADKVKQLVALSQEPKKLETMSVDEYVDLYVVERSEFV</sequence>
<reference evidence="7" key="1">
    <citation type="submission" date="2023-06" db="EMBL/GenBank/DDBJ databases">
        <title>Genome-scale phylogeny and comparative genomics of the fungal order Sordariales.</title>
        <authorList>
            <consortium name="Lawrence Berkeley National Laboratory"/>
            <person name="Hensen N."/>
            <person name="Bonometti L."/>
            <person name="Westerberg I."/>
            <person name="Brannstrom I.O."/>
            <person name="Guillou S."/>
            <person name="Cros-Aarteil S."/>
            <person name="Calhoun S."/>
            <person name="Haridas S."/>
            <person name="Kuo A."/>
            <person name="Mondo S."/>
            <person name="Pangilinan J."/>
            <person name="Riley R."/>
            <person name="LaButti K."/>
            <person name="Andreopoulos B."/>
            <person name="Lipzen A."/>
            <person name="Chen C."/>
            <person name="Yanf M."/>
            <person name="Daum C."/>
            <person name="Ng V."/>
            <person name="Clum A."/>
            <person name="Steindorff A."/>
            <person name="Ohm R."/>
            <person name="Martin F."/>
            <person name="Silar P."/>
            <person name="Natvig D."/>
            <person name="Lalanne C."/>
            <person name="Gautier V."/>
            <person name="Ament-velasquez S.L."/>
            <person name="Kruys A."/>
            <person name="Hutchinson M.I."/>
            <person name="Powell A.J."/>
            <person name="Barry K."/>
            <person name="Miller A.N."/>
            <person name="Grigoriev I.V."/>
            <person name="Debuchy R."/>
            <person name="Gladieux P."/>
            <person name="Thoren M.H."/>
            <person name="Johannesson H."/>
        </authorList>
    </citation>
    <scope>NUCLEOTIDE SEQUENCE</scope>
    <source>
        <strain evidence="7">SMH2392-1A</strain>
    </source>
</reference>
<comment type="similarity">
    <text evidence="1">Belongs to the PrpD family.</text>
</comment>
<dbReference type="InterPro" id="IPR042183">
    <property type="entry name" value="MmgE/PrpD_sf_1"/>
</dbReference>
<evidence type="ECO:0000256" key="2">
    <source>
        <dbReference type="ARBA" id="ARBA00011245"/>
    </source>
</evidence>
<dbReference type="SUPFAM" id="SSF103378">
    <property type="entry name" value="2-methylcitrate dehydratase PrpD"/>
    <property type="match status" value="1"/>
</dbReference>
<dbReference type="InterPro" id="IPR045336">
    <property type="entry name" value="MmgE_PrpD_N"/>
</dbReference>
<proteinExistence type="inferred from homology"/>
<feature type="domain" description="MmgE/PrpD N-terminal" evidence="5">
    <location>
        <begin position="91"/>
        <end position="347"/>
    </location>
</feature>
<dbReference type="InterPro" id="IPR045337">
    <property type="entry name" value="MmgE_PrpD_C"/>
</dbReference>
<evidence type="ECO:0000256" key="3">
    <source>
        <dbReference type="ARBA" id="ARBA00023239"/>
    </source>
</evidence>
<gene>
    <name evidence="7" type="ORF">B0T26DRAFT_744301</name>
</gene>
<dbReference type="AlphaFoldDB" id="A0AA39ZTM9"/>
<feature type="region of interest" description="Disordered" evidence="4">
    <location>
        <begin position="1"/>
        <end position="31"/>
    </location>
</feature>
<comment type="subunit">
    <text evidence="2">Monomer.</text>
</comment>
<dbReference type="InterPro" id="IPR005656">
    <property type="entry name" value="MmgE_PrpD"/>
</dbReference>
<dbReference type="Gene3D" id="3.30.1330.120">
    <property type="entry name" value="2-methylcitrate dehydratase PrpD"/>
    <property type="match status" value="1"/>
</dbReference>
<dbReference type="InterPro" id="IPR012705">
    <property type="entry name" value="2Me_IsoCit_deHydtase_PrpD"/>
</dbReference>
<dbReference type="GO" id="GO:0005739">
    <property type="term" value="C:mitochondrion"/>
    <property type="evidence" value="ECO:0007669"/>
    <property type="project" value="TreeGrafter"/>
</dbReference>
<evidence type="ECO:0000313" key="8">
    <source>
        <dbReference type="Proteomes" id="UP001172101"/>
    </source>
</evidence>
<dbReference type="Proteomes" id="UP001172101">
    <property type="component" value="Unassembled WGS sequence"/>
</dbReference>
<dbReference type="FunFam" id="1.10.4100.10:FF:000001">
    <property type="entry name" value="2-methylcitrate dehydratase"/>
    <property type="match status" value="1"/>
</dbReference>
<evidence type="ECO:0000256" key="4">
    <source>
        <dbReference type="SAM" id="MobiDB-lite"/>
    </source>
</evidence>
<dbReference type="InterPro" id="IPR036148">
    <property type="entry name" value="MmgE/PrpD_sf"/>
</dbReference>
<accession>A0AA39ZTM9</accession>
<evidence type="ECO:0000256" key="1">
    <source>
        <dbReference type="ARBA" id="ARBA00006174"/>
    </source>
</evidence>
<dbReference type="GO" id="GO:0051537">
    <property type="term" value="F:2 iron, 2 sulfur cluster binding"/>
    <property type="evidence" value="ECO:0007669"/>
    <property type="project" value="InterPro"/>
</dbReference>
<evidence type="ECO:0000259" key="5">
    <source>
        <dbReference type="Pfam" id="PF03972"/>
    </source>
</evidence>
<evidence type="ECO:0000259" key="6">
    <source>
        <dbReference type="Pfam" id="PF19305"/>
    </source>
</evidence>
<dbReference type="Pfam" id="PF03972">
    <property type="entry name" value="MmgE_PrpD_N"/>
    <property type="match status" value="1"/>
</dbReference>
<evidence type="ECO:0000313" key="7">
    <source>
        <dbReference type="EMBL" id="KAK0703499.1"/>
    </source>
</evidence>
<name>A0AA39ZTM9_9PEZI</name>
<dbReference type="Gene3D" id="1.10.4100.10">
    <property type="entry name" value="2-methylcitrate dehydratase PrpD"/>
    <property type="match status" value="1"/>
</dbReference>
<dbReference type="NCBIfam" id="NF006943">
    <property type="entry name" value="PRK09425.1"/>
    <property type="match status" value="1"/>
</dbReference>
<dbReference type="PANTHER" id="PTHR16943">
    <property type="entry name" value="2-METHYLCITRATE DEHYDRATASE-RELATED"/>
    <property type="match status" value="1"/>
</dbReference>
<keyword evidence="3" id="KW-0456">Lyase</keyword>
<dbReference type="InterPro" id="IPR042188">
    <property type="entry name" value="MmgE/PrpD_sf_2"/>
</dbReference>
<dbReference type="GO" id="GO:0047547">
    <property type="term" value="F:2-methylcitrate dehydratase activity"/>
    <property type="evidence" value="ECO:0007669"/>
    <property type="project" value="InterPro"/>
</dbReference>